<feature type="domain" description="MHD" evidence="12">
    <location>
        <begin position="276"/>
        <end position="516"/>
    </location>
</feature>
<reference evidence="13 15" key="1">
    <citation type="journal article" date="2007" name="Science">
        <title>Draft genome of the filarial nematode parasite Brugia malayi.</title>
        <authorList>
            <person name="Ghedin E."/>
            <person name="Wang S."/>
            <person name="Spiro D."/>
            <person name="Caler E."/>
            <person name="Zhao Q."/>
            <person name="Crabtree J."/>
            <person name="Allen J.E."/>
            <person name="Delcher A.L."/>
            <person name="Guiliano D.B."/>
            <person name="Miranda-Saavedra D."/>
            <person name="Angiuoli S.V."/>
            <person name="Creasy T."/>
            <person name="Amedeo P."/>
            <person name="Haas B."/>
            <person name="El-Sayed N.M."/>
            <person name="Wortman J.R."/>
            <person name="Feldblyum T."/>
            <person name="Tallon L."/>
            <person name="Schatz M."/>
            <person name="Shumway M."/>
            <person name="Koo H."/>
            <person name="Salzberg S.L."/>
            <person name="Schobel S."/>
            <person name="Pertea M."/>
            <person name="Pop M."/>
            <person name="White O."/>
            <person name="Barton G.J."/>
            <person name="Carlow C.K."/>
            <person name="Crawford M.J."/>
            <person name="Daub J."/>
            <person name="Dimmic M.W."/>
            <person name="Estes C.F."/>
            <person name="Foster J.M."/>
            <person name="Ganatra M."/>
            <person name="Gregory W.F."/>
            <person name="Johnson N.M."/>
            <person name="Jin J."/>
            <person name="Komuniecki R."/>
            <person name="Korf I."/>
            <person name="Kumar S."/>
            <person name="Laney S."/>
            <person name="Li B.W."/>
            <person name="Li W."/>
            <person name="Lindblom T.H."/>
            <person name="Lustigman S."/>
            <person name="Ma D."/>
            <person name="Maina C.V."/>
            <person name="Martin D.M."/>
            <person name="McCarter J.P."/>
            <person name="McReynolds L."/>
            <person name="Mitreva M."/>
            <person name="Nutman T.B."/>
            <person name="Parkinson J."/>
            <person name="Peregrin-Alvarez J.M."/>
            <person name="Poole C."/>
            <person name="Ren Q."/>
            <person name="Saunders L."/>
            <person name="Sluder A.E."/>
            <person name="Smith K."/>
            <person name="Stanke M."/>
            <person name="Unnasch T.R."/>
            <person name="Ware J."/>
            <person name="Wei A.D."/>
            <person name="Weil G."/>
            <person name="Williams D.J."/>
            <person name="Zhang Y."/>
            <person name="Williams S.A."/>
            <person name="Fraser-Liggett C."/>
            <person name="Slatko B."/>
            <person name="Blaxter M.L."/>
            <person name="Scott A.L."/>
        </authorList>
    </citation>
    <scope>NUCLEOTIDE SEQUENCE</scope>
    <source>
        <strain evidence="13 15">FR3</strain>
    </source>
</reference>
<comment type="subcellular location">
    <subcellularLocation>
        <location evidence="10 11">Cytoplasm</location>
    </subcellularLocation>
    <subcellularLocation>
        <location evidence="10 11">Cytoplasmic vesicle</location>
        <location evidence="10 11">COPI-coated vesicle membrane</location>
        <topology evidence="10 11">Peripheral membrane protein</topology>
        <orientation evidence="10 11">Cytoplasmic side</orientation>
    </subcellularLocation>
    <subcellularLocation>
        <location evidence="10 11">Golgi apparatus membrane</location>
        <topology evidence="10 11">Peripheral membrane protein</topology>
        <orientation evidence="10 11">Cytoplasmic side</orientation>
    </subcellularLocation>
</comment>
<dbReference type="GeneID" id="6103849"/>
<proteinExistence type="inferred from homology"/>
<dbReference type="InterPro" id="IPR028565">
    <property type="entry name" value="MHD"/>
</dbReference>
<dbReference type="PANTHER" id="PTHR10121:SF0">
    <property type="entry name" value="COATOMER SUBUNIT DELTA"/>
    <property type="match status" value="1"/>
</dbReference>
<organism evidence="13">
    <name type="scientific">Brugia malayi</name>
    <name type="common">Filarial nematode worm</name>
    <dbReference type="NCBI Taxonomy" id="6279"/>
    <lineage>
        <taxon>Eukaryota</taxon>
        <taxon>Metazoa</taxon>
        <taxon>Ecdysozoa</taxon>
        <taxon>Nematoda</taxon>
        <taxon>Chromadorea</taxon>
        <taxon>Rhabditida</taxon>
        <taxon>Spirurina</taxon>
        <taxon>Spiruromorpha</taxon>
        <taxon>Filarioidea</taxon>
        <taxon>Onchocercidae</taxon>
        <taxon>Brugia</taxon>
    </lineage>
</organism>
<dbReference type="Pfam" id="PF00928">
    <property type="entry name" value="Adap_comp_sub"/>
    <property type="match status" value="1"/>
</dbReference>
<evidence type="ECO:0000256" key="9">
    <source>
        <dbReference type="ARBA" id="ARBA00023329"/>
    </source>
</evidence>
<dbReference type="EMBL" id="LN857010">
    <property type="protein sequence ID" value="CDQ00126.1"/>
    <property type="molecule type" value="Genomic_DNA"/>
</dbReference>
<dbReference type="GO" id="GO:0006890">
    <property type="term" value="P:retrograde vesicle-mediated transport, Golgi to endoplasmic reticulum"/>
    <property type="evidence" value="ECO:0007669"/>
    <property type="project" value="UniProtKB-UniRule"/>
</dbReference>
<dbReference type="RefSeq" id="XP_001900428.1">
    <property type="nucleotide sequence ID" value="XM_001900393.2"/>
</dbReference>
<evidence type="ECO:0000256" key="2">
    <source>
        <dbReference type="ARBA" id="ARBA00011775"/>
    </source>
</evidence>
<evidence type="ECO:0000256" key="3">
    <source>
        <dbReference type="ARBA" id="ARBA00022448"/>
    </source>
</evidence>
<dbReference type="PANTHER" id="PTHR10121">
    <property type="entry name" value="COATOMER SUBUNIT DELTA"/>
    <property type="match status" value="1"/>
</dbReference>
<protein>
    <recommendedName>
        <fullName evidence="10">Coatomer subunit delta</fullName>
    </recommendedName>
</protein>
<evidence type="ECO:0000256" key="7">
    <source>
        <dbReference type="ARBA" id="ARBA00023034"/>
    </source>
</evidence>
<evidence type="ECO:0000313" key="13">
    <source>
        <dbReference type="EMBL" id="CDQ00126.1"/>
    </source>
</evidence>
<evidence type="ECO:0000256" key="4">
    <source>
        <dbReference type="ARBA" id="ARBA00022490"/>
    </source>
</evidence>
<evidence type="ECO:0000256" key="8">
    <source>
        <dbReference type="ARBA" id="ARBA00023136"/>
    </source>
</evidence>
<evidence type="ECO:0000313" key="14">
    <source>
        <dbReference type="EMBL" id="VIO91450.1"/>
    </source>
</evidence>
<dbReference type="PROSITE" id="PS51072">
    <property type="entry name" value="MHD"/>
    <property type="match status" value="1"/>
</dbReference>
<evidence type="ECO:0000313" key="17">
    <source>
        <dbReference type="WormBase" id="Bm2167a"/>
    </source>
</evidence>
<reference evidence="16" key="4">
    <citation type="submission" date="2019-12" db="UniProtKB">
        <authorList>
            <consortium name="WormBaseParasite"/>
        </authorList>
    </citation>
    <scope>IDENTIFICATION</scope>
</reference>
<dbReference type="GO" id="GO:0006888">
    <property type="term" value="P:endoplasmic reticulum to Golgi vesicle-mediated transport"/>
    <property type="evidence" value="ECO:0007669"/>
    <property type="project" value="TreeGrafter"/>
</dbReference>
<accession>A0A0K0J4R9</accession>
<dbReference type="Proteomes" id="UP000006672">
    <property type="component" value="Unassembled WGS sequence"/>
</dbReference>
<dbReference type="AlphaFoldDB" id="A0A0K0J4R9"/>
<dbReference type="GO" id="GO:0000139">
    <property type="term" value="C:Golgi membrane"/>
    <property type="evidence" value="ECO:0007669"/>
    <property type="project" value="UniProtKB-SubCell"/>
</dbReference>
<keyword evidence="15" id="KW-1185">Reference proteome</keyword>
<dbReference type="EMBL" id="CAAKNF010000192">
    <property type="protein sequence ID" value="VIO91450.1"/>
    <property type="molecule type" value="Genomic_DNA"/>
</dbReference>
<reference evidence="14" key="3">
    <citation type="submission" date="2019-04" db="EMBL/GenBank/DDBJ databases">
        <authorList>
            <person name="Howe K."/>
            <person name="Paulini M."/>
            <person name="Williams G."/>
        </authorList>
    </citation>
    <scope>NUCLEOTIDE SEQUENCE [LARGE SCALE GENOMIC DNA]</scope>
    <source>
        <strain evidence="14">FR3</strain>
    </source>
</reference>
<dbReference type="Gene3D" id="2.60.40.1170">
    <property type="entry name" value="Mu homology domain, subdomain B"/>
    <property type="match status" value="2"/>
</dbReference>
<comment type="similarity">
    <text evidence="1 10">Belongs to the adaptor complexes medium subunit family. Delta-COP subfamily.</text>
</comment>
<keyword evidence="5 10" id="KW-0931">ER-Golgi transport</keyword>
<dbReference type="OrthoDB" id="10266042at2759"/>
<dbReference type="FunFam" id="3.30.450.60:FF:000003">
    <property type="entry name" value="Coatomer subunit delta"/>
    <property type="match status" value="1"/>
</dbReference>
<reference evidence="13" key="2">
    <citation type="submission" date="2012-12" db="EMBL/GenBank/DDBJ databases">
        <authorList>
            <person name="Gao Y.W."/>
            <person name="Fan S.T."/>
            <person name="Sun H.T."/>
            <person name="Wang Z."/>
            <person name="Gao X.L."/>
            <person name="Li Y.G."/>
            <person name="Wang T.C."/>
            <person name="Zhang K."/>
            <person name="Xu W.W."/>
            <person name="Yu Z.J."/>
            <person name="Xia X.Z."/>
        </authorList>
    </citation>
    <scope>NUCLEOTIDE SEQUENCE</scope>
    <source>
        <strain evidence="13">FR3</strain>
    </source>
</reference>
<dbReference type="InterPro" id="IPR036168">
    <property type="entry name" value="AP2_Mu_C_sf"/>
</dbReference>
<keyword evidence="3 10" id="KW-0813">Transport</keyword>
<comment type="function">
    <text evidence="10">The coatomer is a cytosolic protein complex that binds to dilysine motifs and reversibly associates with Golgi non-clathrin-coated vesicles, which further mediate biosynthetic protein transport from the ER, via the Golgi up to the trans Golgi network. Coatomer complex is required for budding from Golgi membranes, and is essential for the retrograde Golgi-to-ER transport of dilysine-tagged proteins.</text>
</comment>
<dbReference type="OMA" id="VQFRTHP"/>
<dbReference type="KEGG" id="bmy:BM_BM2167"/>
<accession>A0A4E9FCX1</accession>
<keyword evidence="8 10" id="KW-0472">Membrane</keyword>
<evidence type="ECO:0000256" key="11">
    <source>
        <dbReference type="RuleBase" id="RU366052"/>
    </source>
</evidence>
<dbReference type="SUPFAM" id="SSF64356">
    <property type="entry name" value="SNARE-like"/>
    <property type="match status" value="1"/>
</dbReference>
<dbReference type="InterPro" id="IPR011012">
    <property type="entry name" value="Longin-like_dom_sf"/>
</dbReference>
<gene>
    <name evidence="17" type="primary">bma-copd-1</name>
    <name evidence="13 16" type="synonym">Bma-copd-1</name>
    <name evidence="17" type="ORF">Bm2167</name>
    <name evidence="14" type="ORF">BM_BM2167</name>
    <name evidence="13" type="ORF">BM_Bm2167</name>
</gene>
<evidence type="ECO:0000256" key="10">
    <source>
        <dbReference type="RuleBase" id="RU364018"/>
    </source>
</evidence>
<dbReference type="Gene3D" id="3.30.450.60">
    <property type="match status" value="1"/>
</dbReference>
<dbReference type="WBParaSite" id="Bm2167a.1">
    <property type="protein sequence ID" value="Bm2167a.1"/>
    <property type="gene ID" value="WBGene00222428"/>
</dbReference>
<evidence type="ECO:0000259" key="12">
    <source>
        <dbReference type="PROSITE" id="PS51072"/>
    </source>
</evidence>
<dbReference type="CDD" id="cd14830">
    <property type="entry name" value="Delta_COP_N"/>
    <property type="match status" value="1"/>
</dbReference>
<dbReference type="CDD" id="cd09254">
    <property type="entry name" value="AP_delta-COPI_MHD"/>
    <property type="match status" value="1"/>
</dbReference>
<evidence type="ECO:0000256" key="5">
    <source>
        <dbReference type="ARBA" id="ARBA00022892"/>
    </source>
</evidence>
<keyword evidence="4 10" id="KW-0963">Cytoplasm</keyword>
<keyword evidence="7 10" id="KW-0333">Golgi apparatus</keyword>
<dbReference type="CTD" id="6103849"/>
<dbReference type="WormBase" id="Bm2167a">
    <property type="protein sequence ID" value="BM20439"/>
    <property type="gene ID" value="WBGene00222428"/>
    <property type="gene designation" value="Bma-copd-1"/>
</dbReference>
<sequence length="516" mass="57433">MVLIGAAIITKTGKPLLARVFISDMTKARLEGLLDAFPKLIASDRSQRQHTFIETDSVRYVFHPLDSVHVVLITTKASNILEDLETLRLFSRVIPEYCRSNDEKEIQINLFDLIFAFDEIVALGYRENVNLAQIRTFTEMDSHEERVFNQIKIAQERAANELMTQKAMELKKLKAEQRKSGRSMGSTATAISSSSVPLTAVIDDTPVRLAVKPKALATIRGSGKALKLGSKNADDDQFLKQLRREGQIVDTPLRVSDITDASDRNASEIDPSIASHAPVHIKIEEKLSASVSRDGGLESGEVLGSASLLINGPQFATICVQMSNNDKHGAQLQVHPNLDKKEWLQKSLLKLKSVQKPFPVNMDIGVLKWRLLLNSEELLPISINCWPNENLDGCVVNIEYTLQAENMTLNSVVIVIPLPPAAVPVISECEGTYEYVRSRSQLVWSLPVVDESNKTGSLEFSTPNGQADHFFPVTVRFTSTDLFCDMAVDSVQKMDVDEIIQYSTESHLITEKFEII</sequence>
<comment type="subunit">
    <text evidence="2 10">Oligomeric complex that consists of at least the alpha, beta, beta', gamma, delta, epsilon and zeta subunits.</text>
</comment>
<keyword evidence="6 10" id="KW-0653">Protein transport</keyword>
<evidence type="ECO:0000256" key="6">
    <source>
        <dbReference type="ARBA" id="ARBA00022927"/>
    </source>
</evidence>
<keyword evidence="9 10" id="KW-0968">Cytoplasmic vesicle</keyword>
<evidence type="ECO:0000256" key="1">
    <source>
        <dbReference type="ARBA" id="ARBA00010516"/>
    </source>
</evidence>
<evidence type="ECO:0000313" key="15">
    <source>
        <dbReference type="Proteomes" id="UP000006672"/>
    </source>
</evidence>
<dbReference type="FunCoup" id="A0A0K0J4R9">
    <property type="interactions" value="2413"/>
</dbReference>
<dbReference type="GO" id="GO:0015031">
    <property type="term" value="P:protein transport"/>
    <property type="evidence" value="ECO:0007669"/>
    <property type="project" value="UniProtKB-KW"/>
</dbReference>
<dbReference type="InterPro" id="IPR027059">
    <property type="entry name" value="Coatomer_dsu"/>
</dbReference>
<dbReference type="SUPFAM" id="SSF49447">
    <property type="entry name" value="Second domain of Mu2 adaptin subunit (ap50) of ap2 adaptor"/>
    <property type="match status" value="1"/>
</dbReference>
<dbReference type="GO" id="GO:0051645">
    <property type="term" value="P:Golgi localization"/>
    <property type="evidence" value="ECO:0007669"/>
    <property type="project" value="TreeGrafter"/>
</dbReference>
<name>A0A0K0J4R9_BRUMA</name>
<evidence type="ECO:0000313" key="16">
    <source>
        <dbReference type="WBParaSite" id="Bm2167a.1"/>
    </source>
</evidence>
<dbReference type="GO" id="GO:0030126">
    <property type="term" value="C:COPI vesicle coat"/>
    <property type="evidence" value="ECO:0007669"/>
    <property type="project" value="UniProtKB-UniRule"/>
</dbReference>
<dbReference type="FunFam" id="2.60.40.1170:FF:000007">
    <property type="entry name" value="Coatomer subunit delta"/>
    <property type="match status" value="1"/>
</dbReference>
<dbReference type="STRING" id="6279.A0A0K0J4R9"/>